<comment type="caution">
    <text evidence="1">The sequence shown here is derived from an EMBL/GenBank/DDBJ whole genome shotgun (WGS) entry which is preliminary data.</text>
</comment>
<dbReference type="GeneID" id="94842967"/>
<dbReference type="InterPro" id="IPR029071">
    <property type="entry name" value="Ubiquitin-like_domsf"/>
</dbReference>
<name>A0A1J4JQA1_9EUKA</name>
<organism evidence="1 2">
    <name type="scientific">Tritrichomonas foetus</name>
    <dbReference type="NCBI Taxonomy" id="1144522"/>
    <lineage>
        <taxon>Eukaryota</taxon>
        <taxon>Metamonada</taxon>
        <taxon>Parabasalia</taxon>
        <taxon>Tritrichomonadida</taxon>
        <taxon>Tritrichomonadidae</taxon>
        <taxon>Tritrichomonas</taxon>
    </lineage>
</organism>
<dbReference type="AlphaFoldDB" id="A0A1J4JQA1"/>
<protein>
    <recommendedName>
        <fullName evidence="3">Ubiquitin-like domain-containing protein</fullName>
    </recommendedName>
</protein>
<dbReference type="EMBL" id="MLAK01000922">
    <property type="protein sequence ID" value="OHT01227.1"/>
    <property type="molecule type" value="Genomic_DNA"/>
</dbReference>
<evidence type="ECO:0008006" key="3">
    <source>
        <dbReference type="Google" id="ProtNLM"/>
    </source>
</evidence>
<gene>
    <name evidence="1" type="ORF">TRFO_32011</name>
</gene>
<proteinExistence type="predicted"/>
<dbReference type="SUPFAM" id="SSF54236">
    <property type="entry name" value="Ubiquitin-like"/>
    <property type="match status" value="1"/>
</dbReference>
<dbReference type="RefSeq" id="XP_068354363.1">
    <property type="nucleotide sequence ID" value="XM_068508263.1"/>
</dbReference>
<reference evidence="1" key="1">
    <citation type="submission" date="2016-10" db="EMBL/GenBank/DDBJ databases">
        <authorList>
            <person name="Benchimol M."/>
            <person name="Almeida L.G."/>
            <person name="Vasconcelos A.T."/>
            <person name="Perreira-Neves A."/>
            <person name="Rosa I.A."/>
            <person name="Tasca T."/>
            <person name="Bogo M.R."/>
            <person name="de Souza W."/>
        </authorList>
    </citation>
    <scope>NUCLEOTIDE SEQUENCE [LARGE SCALE GENOMIC DNA]</scope>
    <source>
        <strain evidence="1">K</strain>
    </source>
</reference>
<dbReference type="Proteomes" id="UP000179807">
    <property type="component" value="Unassembled WGS sequence"/>
</dbReference>
<sequence>MESSNFNSMLHLKLISGNGATQEVNVKCFDTIEILHNFFTNDEKSYIFLYDNQILSKYMTFSYYNILSQSAIICIEIISQIPKLECNKEKITSVTLCFTDDIPKSIIGSLYSKLFCELNPELYNQISKLKDLRNSKIEMKKKFGRKYFESMNNGFYSSLHKFDISLVLTSSDSPSSESLPVLW</sequence>
<accession>A0A1J4JQA1</accession>
<evidence type="ECO:0000313" key="1">
    <source>
        <dbReference type="EMBL" id="OHT01227.1"/>
    </source>
</evidence>
<dbReference type="VEuPathDB" id="TrichDB:TRFO_32011"/>
<evidence type="ECO:0000313" key="2">
    <source>
        <dbReference type="Proteomes" id="UP000179807"/>
    </source>
</evidence>
<keyword evidence="2" id="KW-1185">Reference proteome</keyword>